<accession>A0AAW1PZS4</accession>
<proteinExistence type="predicted"/>
<dbReference type="InterPro" id="IPR012341">
    <property type="entry name" value="6hp_glycosidase-like_sf"/>
</dbReference>
<dbReference type="InterPro" id="IPR008928">
    <property type="entry name" value="6-hairpin_glycosidase_sf"/>
</dbReference>
<dbReference type="EMBL" id="JALJOR010000006">
    <property type="protein sequence ID" value="KAK9815295.1"/>
    <property type="molecule type" value="Genomic_DNA"/>
</dbReference>
<dbReference type="AlphaFoldDB" id="A0AAW1PZS4"/>
<gene>
    <name evidence="1" type="ORF">WJX72_001181</name>
</gene>
<dbReference type="GO" id="GO:0005975">
    <property type="term" value="P:carbohydrate metabolic process"/>
    <property type="evidence" value="ECO:0007669"/>
    <property type="project" value="InterPro"/>
</dbReference>
<protein>
    <submittedName>
        <fullName evidence="1">Uncharacterized protein</fullName>
    </submittedName>
</protein>
<keyword evidence="2" id="KW-1185">Reference proteome</keyword>
<dbReference type="Gene3D" id="1.50.10.10">
    <property type="match status" value="2"/>
</dbReference>
<organism evidence="1 2">
    <name type="scientific">[Myrmecia] bisecta</name>
    <dbReference type="NCBI Taxonomy" id="41462"/>
    <lineage>
        <taxon>Eukaryota</taxon>
        <taxon>Viridiplantae</taxon>
        <taxon>Chlorophyta</taxon>
        <taxon>core chlorophytes</taxon>
        <taxon>Trebouxiophyceae</taxon>
        <taxon>Trebouxiales</taxon>
        <taxon>Trebouxiaceae</taxon>
        <taxon>Myrmecia</taxon>
    </lineage>
</organism>
<dbReference type="Proteomes" id="UP001489004">
    <property type="component" value="Unassembled WGS sequence"/>
</dbReference>
<name>A0AAW1PZS4_9CHLO</name>
<dbReference type="SUPFAM" id="SSF48208">
    <property type="entry name" value="Six-hairpin glycosidases"/>
    <property type="match status" value="2"/>
</dbReference>
<evidence type="ECO:0000313" key="2">
    <source>
        <dbReference type="Proteomes" id="UP001489004"/>
    </source>
</evidence>
<sequence length="157" mass="17875">MIRHLGGFSLLYALKEPTPEIRALCDSLYSFLEAHFRDPRDSLYYQTVSQDGRRVTEAVKPLYAEVFAMQGLARYALAFGHFDGEVLDPGKIWWTQTEALLGLWRLHKLAPQDESLMPKLLKTLDWLQTEQLDPLHGPGTVWQLGQQNLQNHSIAAG</sequence>
<evidence type="ECO:0000313" key="1">
    <source>
        <dbReference type="EMBL" id="KAK9815295.1"/>
    </source>
</evidence>
<comment type="caution">
    <text evidence="1">The sequence shown here is derived from an EMBL/GenBank/DDBJ whole genome shotgun (WGS) entry which is preliminary data.</text>
</comment>
<reference evidence="1 2" key="1">
    <citation type="journal article" date="2024" name="Nat. Commun.">
        <title>Phylogenomics reveals the evolutionary origins of lichenization in chlorophyte algae.</title>
        <authorList>
            <person name="Puginier C."/>
            <person name="Libourel C."/>
            <person name="Otte J."/>
            <person name="Skaloud P."/>
            <person name="Haon M."/>
            <person name="Grisel S."/>
            <person name="Petersen M."/>
            <person name="Berrin J.G."/>
            <person name="Delaux P.M."/>
            <person name="Dal Grande F."/>
            <person name="Keller J."/>
        </authorList>
    </citation>
    <scope>NUCLEOTIDE SEQUENCE [LARGE SCALE GENOMIC DNA]</scope>
    <source>
        <strain evidence="1 2">SAG 2043</strain>
    </source>
</reference>